<reference evidence="1 2" key="1">
    <citation type="journal article" date="2019" name="Sci. Rep.">
        <title>Orb-weaving spider Araneus ventricosus genome elucidates the spidroin gene catalogue.</title>
        <authorList>
            <person name="Kono N."/>
            <person name="Nakamura H."/>
            <person name="Ohtoshi R."/>
            <person name="Moran D.A.P."/>
            <person name="Shinohara A."/>
            <person name="Yoshida Y."/>
            <person name="Fujiwara M."/>
            <person name="Mori M."/>
            <person name="Tomita M."/>
            <person name="Arakawa K."/>
        </authorList>
    </citation>
    <scope>NUCLEOTIDE SEQUENCE [LARGE SCALE GENOMIC DNA]</scope>
</reference>
<accession>A0A4Y2D5I5</accession>
<protein>
    <submittedName>
        <fullName evidence="1">Uncharacterized protein</fullName>
    </submittedName>
</protein>
<dbReference type="EMBL" id="BGPR01000307">
    <property type="protein sequence ID" value="GBM11990.1"/>
    <property type="molecule type" value="Genomic_DNA"/>
</dbReference>
<sequence length="86" mass="10013">MAEEHDSRVDCFGFYPLAVLLISIIQKLVDRCAIQQRIMRCRLDGYWKLGFHGSPSSGMQMWASFPWRSFRKATNLQSLELSHTFT</sequence>
<gene>
    <name evidence="1" type="ORF">AVEN_256082_1</name>
</gene>
<comment type="caution">
    <text evidence="1">The sequence shown here is derived from an EMBL/GenBank/DDBJ whole genome shotgun (WGS) entry which is preliminary data.</text>
</comment>
<organism evidence="1 2">
    <name type="scientific">Araneus ventricosus</name>
    <name type="common">Orbweaver spider</name>
    <name type="synonym">Epeira ventricosa</name>
    <dbReference type="NCBI Taxonomy" id="182803"/>
    <lineage>
        <taxon>Eukaryota</taxon>
        <taxon>Metazoa</taxon>
        <taxon>Ecdysozoa</taxon>
        <taxon>Arthropoda</taxon>
        <taxon>Chelicerata</taxon>
        <taxon>Arachnida</taxon>
        <taxon>Araneae</taxon>
        <taxon>Araneomorphae</taxon>
        <taxon>Entelegynae</taxon>
        <taxon>Araneoidea</taxon>
        <taxon>Araneidae</taxon>
        <taxon>Araneus</taxon>
    </lineage>
</organism>
<evidence type="ECO:0000313" key="2">
    <source>
        <dbReference type="Proteomes" id="UP000499080"/>
    </source>
</evidence>
<dbReference type="AlphaFoldDB" id="A0A4Y2D5I5"/>
<name>A0A4Y2D5I5_ARAVE</name>
<evidence type="ECO:0000313" key="1">
    <source>
        <dbReference type="EMBL" id="GBM11990.1"/>
    </source>
</evidence>
<dbReference type="Proteomes" id="UP000499080">
    <property type="component" value="Unassembled WGS sequence"/>
</dbReference>
<keyword evidence="2" id="KW-1185">Reference proteome</keyword>
<proteinExistence type="predicted"/>